<keyword evidence="3" id="KW-1185">Reference proteome</keyword>
<evidence type="ECO:0000313" key="3">
    <source>
        <dbReference type="Proteomes" id="UP000016936"/>
    </source>
</evidence>
<evidence type="ECO:0000313" key="2">
    <source>
        <dbReference type="EMBL" id="EMD94800.1"/>
    </source>
</evidence>
<dbReference type="HOGENOM" id="CLU_041184_0_0_1"/>
<dbReference type="AlphaFoldDB" id="M2TB57"/>
<dbReference type="EMBL" id="KB445571">
    <property type="protein sequence ID" value="EMD94800.1"/>
    <property type="molecule type" value="Genomic_DNA"/>
</dbReference>
<protein>
    <submittedName>
        <fullName evidence="2">Uncharacterized protein</fullName>
    </submittedName>
</protein>
<name>M2TB57_COCH5</name>
<dbReference type="OMA" id="DRDCTNS"/>
<dbReference type="OrthoDB" id="3786670at2759"/>
<accession>M2TB57</accession>
<dbReference type="Proteomes" id="UP000016936">
    <property type="component" value="Unassembled WGS sequence"/>
</dbReference>
<feature type="region of interest" description="Disordered" evidence="1">
    <location>
        <begin position="34"/>
        <end position="75"/>
    </location>
</feature>
<proteinExistence type="predicted"/>
<reference evidence="3" key="2">
    <citation type="journal article" date="2013" name="PLoS Genet.">
        <title>Comparative genome structure, secondary metabolite, and effector coding capacity across Cochliobolus pathogens.</title>
        <authorList>
            <person name="Condon B.J."/>
            <person name="Leng Y."/>
            <person name="Wu D."/>
            <person name="Bushley K.E."/>
            <person name="Ohm R.A."/>
            <person name="Otillar R."/>
            <person name="Martin J."/>
            <person name="Schackwitz W."/>
            <person name="Grimwood J."/>
            <person name="MohdZainudin N."/>
            <person name="Xue C."/>
            <person name="Wang R."/>
            <person name="Manning V.A."/>
            <person name="Dhillon B."/>
            <person name="Tu Z.J."/>
            <person name="Steffenson B.J."/>
            <person name="Salamov A."/>
            <person name="Sun H."/>
            <person name="Lowry S."/>
            <person name="LaButti K."/>
            <person name="Han J."/>
            <person name="Copeland A."/>
            <person name="Lindquist E."/>
            <person name="Barry K."/>
            <person name="Schmutz J."/>
            <person name="Baker S.E."/>
            <person name="Ciuffetti L.M."/>
            <person name="Grigoriev I.V."/>
            <person name="Zhong S."/>
            <person name="Turgeon B.G."/>
        </authorList>
    </citation>
    <scope>NUCLEOTIDE SEQUENCE [LARGE SCALE GENOMIC DNA]</scope>
    <source>
        <strain evidence="3">C5 / ATCC 48332 / race O</strain>
    </source>
</reference>
<evidence type="ECO:0000256" key="1">
    <source>
        <dbReference type="SAM" id="MobiDB-lite"/>
    </source>
</evidence>
<feature type="region of interest" description="Disordered" evidence="1">
    <location>
        <begin position="95"/>
        <end position="122"/>
    </location>
</feature>
<sequence length="363" mass="41207">MHRRRSSVWRPMLDRDCTNSAVLVALQLNAERSSLEASRKTWSTKINAETDLSPSKEQPNAMAPSQQTPSSQREEMAAFRFPAPEDRHALNIFIPEPQMNSPSERTSPTSDTTLFDDDDLDVPPISQTTDSHLMHRCKVVEDNKSANQSLYTTAFHRVHRVQEHAAIPIQRRTRQHQCRGSSSQVCDPVSTRHQLRTARCNATMDMLTAEEREMEYQHRHTFIGTASLDEFLNLLEVSSSHHVTQSAVVRAFVRLASTEQLYARQCSTKLDRWGLVARTTLDYRDTASVDYVVQSRIKLGSISLRQFLDMVPFDQDNGAAVTKVVDAFSAASHLDAKTNMDMSNKARALRSWIVSEQMDARWC</sequence>
<organism evidence="2 3">
    <name type="scientific">Cochliobolus heterostrophus (strain C5 / ATCC 48332 / race O)</name>
    <name type="common">Southern corn leaf blight fungus</name>
    <name type="synonym">Bipolaris maydis</name>
    <dbReference type="NCBI Taxonomy" id="701091"/>
    <lineage>
        <taxon>Eukaryota</taxon>
        <taxon>Fungi</taxon>
        <taxon>Dikarya</taxon>
        <taxon>Ascomycota</taxon>
        <taxon>Pezizomycotina</taxon>
        <taxon>Dothideomycetes</taxon>
        <taxon>Pleosporomycetidae</taxon>
        <taxon>Pleosporales</taxon>
        <taxon>Pleosporineae</taxon>
        <taxon>Pleosporaceae</taxon>
        <taxon>Bipolaris</taxon>
    </lineage>
</organism>
<reference evidence="2 3" key="1">
    <citation type="journal article" date="2012" name="PLoS Pathog.">
        <title>Diverse lifestyles and strategies of plant pathogenesis encoded in the genomes of eighteen Dothideomycetes fungi.</title>
        <authorList>
            <person name="Ohm R.A."/>
            <person name="Feau N."/>
            <person name="Henrissat B."/>
            <person name="Schoch C.L."/>
            <person name="Horwitz B.A."/>
            <person name="Barry K.W."/>
            <person name="Condon B.J."/>
            <person name="Copeland A.C."/>
            <person name="Dhillon B."/>
            <person name="Glaser F."/>
            <person name="Hesse C.N."/>
            <person name="Kosti I."/>
            <person name="LaButti K."/>
            <person name="Lindquist E.A."/>
            <person name="Lucas S."/>
            <person name="Salamov A.A."/>
            <person name="Bradshaw R.E."/>
            <person name="Ciuffetti L."/>
            <person name="Hamelin R.C."/>
            <person name="Kema G.H.J."/>
            <person name="Lawrence C."/>
            <person name="Scott J.A."/>
            <person name="Spatafora J.W."/>
            <person name="Turgeon B.G."/>
            <person name="de Wit P.J.G.M."/>
            <person name="Zhong S."/>
            <person name="Goodwin S.B."/>
            <person name="Grigoriev I.V."/>
        </authorList>
    </citation>
    <scope>NUCLEOTIDE SEQUENCE [LARGE SCALE GENOMIC DNA]</scope>
    <source>
        <strain evidence="3">C5 / ATCC 48332 / race O</strain>
    </source>
</reference>
<gene>
    <name evidence="2" type="ORF">COCHEDRAFT_1168014</name>
</gene>
<feature type="compositionally biased region" description="Polar residues" evidence="1">
    <location>
        <begin position="40"/>
        <end position="71"/>
    </location>
</feature>